<evidence type="ECO:0000313" key="3">
    <source>
        <dbReference type="Proteomes" id="UP000092600"/>
    </source>
</evidence>
<accession>A0A199V2H8</accession>
<dbReference type="InterPro" id="IPR000228">
    <property type="entry name" value="RNA3'_term_phos_cyc"/>
</dbReference>
<feature type="domain" description="RNA 3'-terminal phosphate cyclase insert" evidence="1">
    <location>
        <begin position="1"/>
        <end position="90"/>
    </location>
</feature>
<dbReference type="PANTHER" id="PTHR11096">
    <property type="entry name" value="RNA 3' TERMINAL PHOSPHATE CYCLASE"/>
    <property type="match status" value="1"/>
</dbReference>
<reference evidence="2 3" key="1">
    <citation type="journal article" date="2016" name="DNA Res.">
        <title>The draft genome of MD-2 pineapple using hybrid error correction of long reads.</title>
        <authorList>
            <person name="Redwan R.M."/>
            <person name="Saidin A."/>
            <person name="Kumar S.V."/>
        </authorList>
    </citation>
    <scope>NUCLEOTIDE SEQUENCE [LARGE SCALE GENOMIC DNA]</scope>
    <source>
        <strain evidence="3">cv. MD2</strain>
        <tissue evidence="2">Leaf</tissue>
    </source>
</reference>
<dbReference type="AlphaFoldDB" id="A0A199V2H8"/>
<dbReference type="PANTHER" id="PTHR11096:SF1">
    <property type="entry name" value="RNA 3'-TERMINAL PHOSPHATE CYCLASE-LIKE PROTEIN"/>
    <property type="match status" value="1"/>
</dbReference>
<protein>
    <submittedName>
        <fullName evidence="2">Putative RNA 3'-terminal phosphate cyclase-like protein</fullName>
    </submittedName>
</protein>
<dbReference type="InterPro" id="IPR036553">
    <property type="entry name" value="RPTC_insert"/>
</dbReference>
<dbReference type="Pfam" id="PF05189">
    <property type="entry name" value="RTC_insert"/>
    <property type="match status" value="1"/>
</dbReference>
<dbReference type="GO" id="GO:0004521">
    <property type="term" value="F:RNA endonuclease activity"/>
    <property type="evidence" value="ECO:0007669"/>
    <property type="project" value="TreeGrafter"/>
</dbReference>
<dbReference type="Proteomes" id="UP000092600">
    <property type="component" value="Unassembled WGS sequence"/>
</dbReference>
<dbReference type="STRING" id="4615.A0A199V2H8"/>
<gene>
    <name evidence="2" type="ORF">ACMD2_23594</name>
</gene>
<dbReference type="Gene3D" id="3.30.360.20">
    <property type="entry name" value="RNA 3'-terminal phosphate cyclase, insert domain"/>
    <property type="match status" value="1"/>
</dbReference>
<evidence type="ECO:0000313" key="2">
    <source>
        <dbReference type="EMBL" id="OAY71106.1"/>
    </source>
</evidence>
<dbReference type="GO" id="GO:0000479">
    <property type="term" value="P:endonucleolytic cleavage of tricistronic rRNA transcript (SSU-rRNA, 5.8S rRNA, LSU-rRNA)"/>
    <property type="evidence" value="ECO:0007669"/>
    <property type="project" value="TreeGrafter"/>
</dbReference>
<proteinExistence type="predicted"/>
<dbReference type="EMBL" id="LSRQ01003618">
    <property type="protein sequence ID" value="OAY71106.1"/>
    <property type="molecule type" value="Genomic_DNA"/>
</dbReference>
<sequence>MVYAARGVFNNFIPDVHIFTDHRSGPAVGRSPGYGMSLVAETTTGCLISADIASTEKADEMDEDTEEKPEVKTLEDIGIEVASILLGEIKQGGVVDSTHQGLLFLRALCPLDVSKVCVGALTPYGIETLRNIRDFLEVKFVIKPDTSTNTASPFKK</sequence>
<dbReference type="GO" id="GO:0005730">
    <property type="term" value="C:nucleolus"/>
    <property type="evidence" value="ECO:0007669"/>
    <property type="project" value="TreeGrafter"/>
</dbReference>
<comment type="caution">
    <text evidence="2">The sequence shown here is derived from an EMBL/GenBank/DDBJ whole genome shotgun (WGS) entry which is preliminary data.</text>
</comment>
<evidence type="ECO:0000259" key="1">
    <source>
        <dbReference type="Pfam" id="PF05189"/>
    </source>
</evidence>
<dbReference type="InterPro" id="IPR013791">
    <property type="entry name" value="RNA3'-term_phos_cycl_insert"/>
</dbReference>
<name>A0A199V2H8_ANACO</name>
<organism evidence="2 3">
    <name type="scientific">Ananas comosus</name>
    <name type="common">Pineapple</name>
    <name type="synonym">Ananas ananas</name>
    <dbReference type="NCBI Taxonomy" id="4615"/>
    <lineage>
        <taxon>Eukaryota</taxon>
        <taxon>Viridiplantae</taxon>
        <taxon>Streptophyta</taxon>
        <taxon>Embryophyta</taxon>
        <taxon>Tracheophyta</taxon>
        <taxon>Spermatophyta</taxon>
        <taxon>Magnoliopsida</taxon>
        <taxon>Liliopsida</taxon>
        <taxon>Poales</taxon>
        <taxon>Bromeliaceae</taxon>
        <taxon>Bromelioideae</taxon>
        <taxon>Ananas</taxon>
    </lineage>
</organism>